<evidence type="ECO:0000313" key="2">
    <source>
        <dbReference type="EMBL" id="QGY32386.1"/>
    </source>
</evidence>
<dbReference type="AlphaFoldDB" id="A0A6B9GGI5"/>
<geneLocation type="plasmid" evidence="3">
    <name>pne1b</name>
</geneLocation>
<protein>
    <submittedName>
        <fullName evidence="2">XRE family transcriptional regulator</fullName>
    </submittedName>
</protein>
<dbReference type="Gene3D" id="1.10.260.40">
    <property type="entry name" value="lambda repressor-like DNA-binding domains"/>
    <property type="match status" value="1"/>
</dbReference>
<gene>
    <name evidence="2" type="ORF">CUN67_25740</name>
</gene>
<dbReference type="SUPFAM" id="SSF47413">
    <property type="entry name" value="lambda repressor-like DNA-binding domains"/>
    <property type="match status" value="1"/>
</dbReference>
<feature type="domain" description="HTH cro/C1-type" evidence="1">
    <location>
        <begin position="53"/>
        <end position="109"/>
    </location>
</feature>
<accession>A0A6B9GGI5</accession>
<evidence type="ECO:0000259" key="1">
    <source>
        <dbReference type="SMART" id="SM00530"/>
    </source>
</evidence>
<dbReference type="SMART" id="SM00530">
    <property type="entry name" value="HTH_XRE"/>
    <property type="match status" value="1"/>
</dbReference>
<proteinExistence type="predicted"/>
<organism evidence="2 3">
    <name type="scientific">Pantoea cypripedii</name>
    <name type="common">Pectobacterium cypripedii</name>
    <name type="synonym">Erwinia cypripedii</name>
    <dbReference type="NCBI Taxonomy" id="55209"/>
    <lineage>
        <taxon>Bacteria</taxon>
        <taxon>Pseudomonadati</taxon>
        <taxon>Pseudomonadota</taxon>
        <taxon>Gammaproteobacteria</taxon>
        <taxon>Enterobacterales</taxon>
        <taxon>Erwiniaceae</taxon>
        <taxon>Pantoea</taxon>
    </lineage>
</organism>
<dbReference type="EMBL" id="CP024770">
    <property type="protein sequence ID" value="QGY32386.1"/>
    <property type="molecule type" value="Genomic_DNA"/>
</dbReference>
<dbReference type="InterPro" id="IPR001387">
    <property type="entry name" value="Cro/C1-type_HTH"/>
</dbReference>
<dbReference type="Pfam" id="PF13744">
    <property type="entry name" value="HTH_37"/>
    <property type="match status" value="1"/>
</dbReference>
<evidence type="ECO:0000313" key="3">
    <source>
        <dbReference type="Proteomes" id="UP000502005"/>
    </source>
</evidence>
<keyword evidence="2" id="KW-0614">Plasmid</keyword>
<dbReference type="GO" id="GO:0003677">
    <property type="term" value="F:DNA binding"/>
    <property type="evidence" value="ECO:0007669"/>
    <property type="project" value="InterPro"/>
</dbReference>
<reference evidence="2 3" key="1">
    <citation type="submission" date="2017-11" db="EMBL/GenBank/DDBJ databases">
        <title>Genome sequence of Pantoea cypripedii NE1.</title>
        <authorList>
            <person name="Nascimento F.X."/>
        </authorList>
    </citation>
    <scope>NUCLEOTIDE SEQUENCE [LARGE SCALE GENOMIC DNA]</scope>
    <source>
        <strain evidence="2 3">NE1</strain>
        <plasmid evidence="3">pne1b</plasmid>
    </source>
</reference>
<sequence>MKDTDKITTYITRPEDNIFADLGFEPDEAAALLAETDREIAQAIELKKQLMVAIKNWMKASGHKQVEAAKLLHVSRPRLSDAVNQKTDKFTIDALVGMVQHTGKTVRMIVE</sequence>
<dbReference type="RefSeq" id="WP_208718278.1">
    <property type="nucleotide sequence ID" value="NZ_CP024770.1"/>
</dbReference>
<dbReference type="Proteomes" id="UP000502005">
    <property type="component" value="Plasmid pNE1B"/>
</dbReference>
<name>A0A6B9GGI5_PANCY</name>
<dbReference type="InterPro" id="IPR010982">
    <property type="entry name" value="Lambda_DNA-bd_dom_sf"/>
</dbReference>
<dbReference type="InterPro" id="IPR039554">
    <property type="entry name" value="HigA2-like_HTH"/>
</dbReference>